<feature type="transmembrane region" description="Helical" evidence="7">
    <location>
        <begin position="395"/>
        <end position="415"/>
    </location>
</feature>
<dbReference type="Pfam" id="PF02687">
    <property type="entry name" value="FtsX"/>
    <property type="match status" value="2"/>
</dbReference>
<evidence type="ECO:0000256" key="4">
    <source>
        <dbReference type="ARBA" id="ARBA00022989"/>
    </source>
</evidence>
<organism evidence="10 11">
    <name type="scientific">Catellatospora coxensis</name>
    <dbReference type="NCBI Taxonomy" id="310354"/>
    <lineage>
        <taxon>Bacteria</taxon>
        <taxon>Bacillati</taxon>
        <taxon>Actinomycetota</taxon>
        <taxon>Actinomycetes</taxon>
        <taxon>Micromonosporales</taxon>
        <taxon>Micromonosporaceae</taxon>
        <taxon>Catellatospora</taxon>
    </lineage>
</organism>
<dbReference type="InterPro" id="IPR003838">
    <property type="entry name" value="ABC3_permease_C"/>
</dbReference>
<evidence type="ECO:0000259" key="8">
    <source>
        <dbReference type="Pfam" id="PF02687"/>
    </source>
</evidence>
<proteinExistence type="inferred from homology"/>
<feature type="transmembrane region" description="Helical" evidence="7">
    <location>
        <begin position="344"/>
        <end position="369"/>
    </location>
</feature>
<comment type="subcellular location">
    <subcellularLocation>
        <location evidence="1">Cell membrane</location>
        <topology evidence="1">Multi-pass membrane protein</topology>
    </subcellularLocation>
</comment>
<evidence type="ECO:0000313" key="10">
    <source>
        <dbReference type="EMBL" id="GIG09684.1"/>
    </source>
</evidence>
<protein>
    <submittedName>
        <fullName evidence="10">ABC transporter</fullName>
    </submittedName>
</protein>
<keyword evidence="11" id="KW-1185">Reference proteome</keyword>
<feature type="domain" description="ABC3 transporter permease C-terminal" evidence="8">
    <location>
        <begin position="717"/>
        <end position="833"/>
    </location>
</feature>
<feature type="transmembrane region" description="Helical" evidence="7">
    <location>
        <begin position="804"/>
        <end position="824"/>
    </location>
</feature>
<dbReference type="GO" id="GO:0005886">
    <property type="term" value="C:plasma membrane"/>
    <property type="evidence" value="ECO:0007669"/>
    <property type="project" value="UniProtKB-SubCell"/>
</dbReference>
<evidence type="ECO:0000313" key="11">
    <source>
        <dbReference type="Proteomes" id="UP000630887"/>
    </source>
</evidence>
<evidence type="ECO:0000256" key="1">
    <source>
        <dbReference type="ARBA" id="ARBA00004651"/>
    </source>
</evidence>
<accession>A0A8J3L5U4</accession>
<feature type="domain" description="MacB-like periplasmic core" evidence="9">
    <location>
        <begin position="480"/>
        <end position="662"/>
    </location>
</feature>
<feature type="domain" description="ABC3 transporter permease C-terminal" evidence="8">
    <location>
        <begin position="263"/>
        <end position="380"/>
    </location>
</feature>
<feature type="transmembrane region" description="Helical" evidence="7">
    <location>
        <begin position="306"/>
        <end position="332"/>
    </location>
</feature>
<dbReference type="Pfam" id="PF12704">
    <property type="entry name" value="MacB_PCD"/>
    <property type="match status" value="2"/>
</dbReference>
<dbReference type="RefSeq" id="WP_203697009.1">
    <property type="nucleotide sequence ID" value="NZ_BAAALC010000079.1"/>
</dbReference>
<dbReference type="PANTHER" id="PTHR30572">
    <property type="entry name" value="MEMBRANE COMPONENT OF TRANSPORTER-RELATED"/>
    <property type="match status" value="1"/>
</dbReference>
<comment type="similarity">
    <text evidence="6">Belongs to the ABC-4 integral membrane protein family.</text>
</comment>
<evidence type="ECO:0000256" key="5">
    <source>
        <dbReference type="ARBA" id="ARBA00023136"/>
    </source>
</evidence>
<sequence length="841" mass="86426">MLRAMLRDLRAHLGRVAMTVAAIVLGVGFVVATWVVSDSAAATVSSGSYRTDLAAVVQARPKNPADAAMPAEVVGRLAALPGVTRAEGVREGYAALVGKDGKIGTTSWAETGGTDWDGSQRFALTAGRGPARAGEVALEKQAAEEAGLSVGDSARVLLGGDRSDTATVVGVFAYRATGWEFDPAVAYDEATATRLLRSPDAAPAAAPGFARVELSGGDEQAVVAAAKAALGADFRVDSGSELRAKQAEAAQSNGDVIRKALLAFAAVALMAGVFVIANTFTMLVTQRTRQFALLRAVGARRAQVRRAVLAEAVVLGVVGSTLGVALGVGLGLLAMRLLPVVGEVAYVVSPWAVLLGYGVGVVVTIVAAYGSARRAARVSPMAALRTDAAVPRRSLVLRSVLGLLAVAAGAAMVAVTSPEDLTEPKRVLAMAGAVLAWVGVLLTAPILVSTVLAPLTRLLRSPRPVTRIALRNAVRDPRRTAATSSALMIGLSLVCAFATVGQTLSDETTAQVRSAVPENAVVLRAAAYGTLDDTVRTAALAVPGLTGLAAPRSGQVEVVSARGTAEDAEFTGLDPAALGTALRPAMLAGDADLRRGVLLAERVATRLGAKVGDQVRLRFPVVGADGDVTPVEVPATVAGVHEGSDLMRGQLIDDALVPAGVLRHGDSMYAVGGDQAALRAGLERAFASRPDVLVQDREQLLDDLLAPYQLVLGLVYVLLGAAVVIAVFGVVNTLALSVLERTRELGVFRALGASRALVRRTVRRESVVISLYGGVLGIGVGVLLGGVMQYVIMANPVFGMSVPWLTAVVALAGMGLVGVLAALWPARRAARADILAAIATE</sequence>
<gene>
    <name evidence="10" type="ORF">Cco03nite_63840</name>
</gene>
<evidence type="ECO:0000256" key="3">
    <source>
        <dbReference type="ARBA" id="ARBA00022692"/>
    </source>
</evidence>
<feature type="transmembrane region" description="Helical" evidence="7">
    <location>
        <begin position="435"/>
        <end position="459"/>
    </location>
</feature>
<feature type="transmembrane region" description="Helical" evidence="7">
    <location>
        <begin position="12"/>
        <end position="36"/>
    </location>
</feature>
<keyword evidence="4 7" id="KW-1133">Transmembrane helix</keyword>
<dbReference type="EMBL" id="BONI01000070">
    <property type="protein sequence ID" value="GIG09684.1"/>
    <property type="molecule type" value="Genomic_DNA"/>
</dbReference>
<reference evidence="10 11" key="1">
    <citation type="submission" date="2021-01" db="EMBL/GenBank/DDBJ databases">
        <title>Whole genome shotgun sequence of Catellatospora coxensis NBRC 107359.</title>
        <authorList>
            <person name="Komaki H."/>
            <person name="Tamura T."/>
        </authorList>
    </citation>
    <scope>NUCLEOTIDE SEQUENCE [LARGE SCALE GENOMIC DNA]</scope>
    <source>
        <strain evidence="10 11">NBRC 107359</strain>
    </source>
</reference>
<feature type="domain" description="MacB-like periplasmic core" evidence="9">
    <location>
        <begin position="17"/>
        <end position="215"/>
    </location>
</feature>
<keyword evidence="3 7" id="KW-0812">Transmembrane</keyword>
<dbReference type="InterPro" id="IPR025857">
    <property type="entry name" value="MacB_PCD"/>
</dbReference>
<dbReference type="GO" id="GO:0022857">
    <property type="term" value="F:transmembrane transporter activity"/>
    <property type="evidence" value="ECO:0007669"/>
    <property type="project" value="TreeGrafter"/>
</dbReference>
<comment type="caution">
    <text evidence="10">The sequence shown here is derived from an EMBL/GenBank/DDBJ whole genome shotgun (WGS) entry which is preliminary data.</text>
</comment>
<feature type="transmembrane region" description="Helical" evidence="7">
    <location>
        <begin position="261"/>
        <end position="285"/>
    </location>
</feature>
<evidence type="ECO:0000256" key="6">
    <source>
        <dbReference type="ARBA" id="ARBA00038076"/>
    </source>
</evidence>
<keyword evidence="2" id="KW-1003">Cell membrane</keyword>
<evidence type="ECO:0000256" key="2">
    <source>
        <dbReference type="ARBA" id="ARBA00022475"/>
    </source>
</evidence>
<evidence type="ECO:0000259" key="9">
    <source>
        <dbReference type="Pfam" id="PF12704"/>
    </source>
</evidence>
<feature type="transmembrane region" description="Helical" evidence="7">
    <location>
        <begin position="480"/>
        <end position="500"/>
    </location>
</feature>
<dbReference type="Proteomes" id="UP000630887">
    <property type="component" value="Unassembled WGS sequence"/>
</dbReference>
<name>A0A8J3L5U4_9ACTN</name>
<feature type="transmembrane region" description="Helical" evidence="7">
    <location>
        <begin position="710"/>
        <end position="739"/>
    </location>
</feature>
<dbReference type="InterPro" id="IPR050250">
    <property type="entry name" value="Macrolide_Exporter_MacB"/>
</dbReference>
<evidence type="ECO:0000256" key="7">
    <source>
        <dbReference type="SAM" id="Phobius"/>
    </source>
</evidence>
<keyword evidence="5 7" id="KW-0472">Membrane</keyword>
<dbReference type="AlphaFoldDB" id="A0A8J3L5U4"/>
<feature type="transmembrane region" description="Helical" evidence="7">
    <location>
        <begin position="769"/>
        <end position="792"/>
    </location>
</feature>
<dbReference type="PANTHER" id="PTHR30572:SF4">
    <property type="entry name" value="ABC TRANSPORTER PERMEASE YTRF"/>
    <property type="match status" value="1"/>
</dbReference>